<dbReference type="InterPro" id="IPR001736">
    <property type="entry name" value="PLipase_D/transphosphatidylase"/>
</dbReference>
<dbReference type="PANTHER" id="PTHR18896">
    <property type="entry name" value="PHOSPHOLIPASE D"/>
    <property type="match status" value="1"/>
</dbReference>
<name>A0A437J5I6_9SPHN</name>
<dbReference type="SMART" id="SM00155">
    <property type="entry name" value="PLDc"/>
    <property type="match status" value="2"/>
</dbReference>
<comment type="subcellular location">
    <subcellularLocation>
        <location evidence="3">Secreted</location>
    </subcellularLocation>
</comment>
<dbReference type="InterPro" id="IPR025202">
    <property type="entry name" value="PLD-like_dom"/>
</dbReference>
<keyword evidence="8" id="KW-0443">Lipid metabolism</keyword>
<evidence type="ECO:0000256" key="6">
    <source>
        <dbReference type="ARBA" id="ARBA00022737"/>
    </source>
</evidence>
<protein>
    <recommendedName>
        <fullName evidence="4">Phospholipase D</fullName>
    </recommendedName>
    <alternativeName>
        <fullName evidence="9">Choline phosphatase</fullName>
    </alternativeName>
</protein>
<dbReference type="InterPro" id="IPR015679">
    <property type="entry name" value="PLipase_D_fam"/>
</dbReference>
<organism evidence="11 12">
    <name type="scientific">Sphingobium algorifonticola</name>
    <dbReference type="NCBI Taxonomy" id="2008318"/>
    <lineage>
        <taxon>Bacteria</taxon>
        <taxon>Pseudomonadati</taxon>
        <taxon>Pseudomonadota</taxon>
        <taxon>Alphaproteobacteria</taxon>
        <taxon>Sphingomonadales</taxon>
        <taxon>Sphingomonadaceae</taxon>
        <taxon>Sphingobium</taxon>
    </lineage>
</organism>
<dbReference type="AlphaFoldDB" id="A0A437J5I6"/>
<proteinExistence type="predicted"/>
<evidence type="ECO:0000256" key="8">
    <source>
        <dbReference type="ARBA" id="ARBA00023098"/>
    </source>
</evidence>
<comment type="function">
    <text evidence="2">Could be a virulence factor.</text>
</comment>
<dbReference type="RefSeq" id="WP_127691276.1">
    <property type="nucleotide sequence ID" value="NZ_RZUL01000004.1"/>
</dbReference>
<keyword evidence="12" id="KW-1185">Reference proteome</keyword>
<feature type="domain" description="PLD phosphodiesterase" evidence="10">
    <location>
        <begin position="145"/>
        <end position="172"/>
    </location>
</feature>
<evidence type="ECO:0000256" key="1">
    <source>
        <dbReference type="ARBA" id="ARBA00000798"/>
    </source>
</evidence>
<evidence type="ECO:0000256" key="7">
    <source>
        <dbReference type="ARBA" id="ARBA00022801"/>
    </source>
</evidence>
<accession>A0A437J5I6</accession>
<evidence type="ECO:0000313" key="12">
    <source>
        <dbReference type="Proteomes" id="UP000282977"/>
    </source>
</evidence>
<dbReference type="GO" id="GO:0009395">
    <property type="term" value="P:phospholipid catabolic process"/>
    <property type="evidence" value="ECO:0007669"/>
    <property type="project" value="TreeGrafter"/>
</dbReference>
<evidence type="ECO:0000256" key="3">
    <source>
        <dbReference type="ARBA" id="ARBA00004613"/>
    </source>
</evidence>
<evidence type="ECO:0000256" key="2">
    <source>
        <dbReference type="ARBA" id="ARBA00003145"/>
    </source>
</evidence>
<dbReference type="CDD" id="cd09140">
    <property type="entry name" value="PLDc_vPLD1_2_like_bac_1"/>
    <property type="match status" value="1"/>
</dbReference>
<dbReference type="GO" id="GO:0004630">
    <property type="term" value="F:phospholipase D activity"/>
    <property type="evidence" value="ECO:0007669"/>
    <property type="project" value="UniProtKB-EC"/>
</dbReference>
<feature type="domain" description="PLD phosphodiesterase" evidence="10">
    <location>
        <begin position="360"/>
        <end position="387"/>
    </location>
</feature>
<evidence type="ECO:0000256" key="5">
    <source>
        <dbReference type="ARBA" id="ARBA00022525"/>
    </source>
</evidence>
<gene>
    <name evidence="11" type="ORF">ENE74_12580</name>
</gene>
<dbReference type="Proteomes" id="UP000282977">
    <property type="component" value="Unassembled WGS sequence"/>
</dbReference>
<dbReference type="OrthoDB" id="8828485at2"/>
<dbReference type="EMBL" id="RZUL01000004">
    <property type="protein sequence ID" value="RVT40177.1"/>
    <property type="molecule type" value="Genomic_DNA"/>
</dbReference>
<dbReference type="GO" id="GO:0005576">
    <property type="term" value="C:extracellular region"/>
    <property type="evidence" value="ECO:0007669"/>
    <property type="project" value="UniProtKB-SubCell"/>
</dbReference>
<dbReference type="CDD" id="cd09143">
    <property type="entry name" value="PLDc_vPLD1_2_like_bac_2"/>
    <property type="match status" value="1"/>
</dbReference>
<sequence>MADDASLSGSAPPSSGARRSALLTAGESCWRIAHADRFSLIVDADDYFAAARQAMLNAKRRIMLIGWDFDARIALCHPGASDEGPARLDDFMLWLVDRNPDLEICLLRWDVGMVKALFRGNTLFTLLRWKAHPRITARIDSVHPFAASHHQKIVAIDDCLAFCGGIDMTSERWDTRDHLDDNPDRVLPGGTTPYKPWHDATSLFDGDAAAAIGELARDRWQAACGQVLTPVADMKPQWPEALEPDLRGVDLAIARTYPEMPDRPAVLEIETLYERLIAGAKTLIYAESQYFASRRIAIAIGKRLQEPDGPEIVVINPHTADGWLEPIAMDTARAQLVAALRKVDTHNRLRIYHPQTAGGNPIYVHAKVTVIDDHVLRVGSSNFNNRSLRLDTECDVALDVADDPGQRATIAAIRDDLIAEHLGVDPAKVTQGYADSGSMITTIEKLRGPGRSLVPYEIPDLSDIEKWLADNEVLDPEGPEAIFEGFAKEGKVKRGLFRGWHKIHSWRTKRRMRRAS</sequence>
<evidence type="ECO:0000259" key="10">
    <source>
        <dbReference type="PROSITE" id="PS50035"/>
    </source>
</evidence>
<keyword evidence="5" id="KW-0964">Secreted</keyword>
<dbReference type="PANTHER" id="PTHR18896:SF76">
    <property type="entry name" value="PHOSPHOLIPASE"/>
    <property type="match status" value="1"/>
</dbReference>
<keyword evidence="6" id="KW-0677">Repeat</keyword>
<dbReference type="Pfam" id="PF13091">
    <property type="entry name" value="PLDc_2"/>
    <property type="match status" value="1"/>
</dbReference>
<comment type="caution">
    <text evidence="11">The sequence shown here is derived from an EMBL/GenBank/DDBJ whole genome shotgun (WGS) entry which is preliminary data.</text>
</comment>
<reference evidence="11 12" key="1">
    <citation type="submission" date="2019-01" db="EMBL/GenBank/DDBJ databases">
        <authorList>
            <person name="Chen W.-M."/>
        </authorList>
    </citation>
    <scope>NUCLEOTIDE SEQUENCE [LARGE SCALE GENOMIC DNA]</scope>
    <source>
        <strain evidence="11 12">TLA-22</strain>
    </source>
</reference>
<dbReference type="PROSITE" id="PS50035">
    <property type="entry name" value="PLD"/>
    <property type="match status" value="2"/>
</dbReference>
<evidence type="ECO:0000256" key="9">
    <source>
        <dbReference type="ARBA" id="ARBA00029594"/>
    </source>
</evidence>
<evidence type="ECO:0000313" key="11">
    <source>
        <dbReference type="EMBL" id="RVT40177.1"/>
    </source>
</evidence>
<dbReference type="SUPFAM" id="SSF56024">
    <property type="entry name" value="Phospholipase D/nuclease"/>
    <property type="match status" value="2"/>
</dbReference>
<keyword evidence="7" id="KW-0378">Hydrolase</keyword>
<comment type="catalytic activity">
    <reaction evidence="1">
        <text>a 1,2-diacyl-sn-glycero-3-phosphocholine + H2O = a 1,2-diacyl-sn-glycero-3-phosphate + choline + H(+)</text>
        <dbReference type="Rhea" id="RHEA:14445"/>
        <dbReference type="ChEBI" id="CHEBI:15354"/>
        <dbReference type="ChEBI" id="CHEBI:15377"/>
        <dbReference type="ChEBI" id="CHEBI:15378"/>
        <dbReference type="ChEBI" id="CHEBI:57643"/>
        <dbReference type="ChEBI" id="CHEBI:58608"/>
        <dbReference type="EC" id="3.1.4.4"/>
    </reaction>
</comment>
<evidence type="ECO:0000256" key="4">
    <source>
        <dbReference type="ARBA" id="ARBA00018392"/>
    </source>
</evidence>
<dbReference type="Gene3D" id="3.30.870.10">
    <property type="entry name" value="Endonuclease Chain A"/>
    <property type="match status" value="2"/>
</dbReference>